<dbReference type="GO" id="GO:0005640">
    <property type="term" value="C:nuclear outer membrane"/>
    <property type="evidence" value="ECO:0007669"/>
    <property type="project" value="UniProtKB-SubCell"/>
</dbReference>
<dbReference type="SUPFAM" id="SSF53474">
    <property type="entry name" value="alpha/beta-Hydrolases"/>
    <property type="match status" value="1"/>
</dbReference>
<dbReference type="InterPro" id="IPR008547">
    <property type="entry name" value="DUF829_TMEM53"/>
</dbReference>
<organism evidence="8 9">
    <name type="scientific">Pseudovirgaria hyperparasitica</name>
    <dbReference type="NCBI Taxonomy" id="470096"/>
    <lineage>
        <taxon>Eukaryota</taxon>
        <taxon>Fungi</taxon>
        <taxon>Dikarya</taxon>
        <taxon>Ascomycota</taxon>
        <taxon>Pezizomycotina</taxon>
        <taxon>Dothideomycetes</taxon>
        <taxon>Dothideomycetes incertae sedis</taxon>
        <taxon>Acrospermales</taxon>
        <taxon>Acrospermaceae</taxon>
        <taxon>Pseudovirgaria</taxon>
    </lineage>
</organism>
<keyword evidence="9" id="KW-1185">Reference proteome</keyword>
<dbReference type="Proteomes" id="UP000799437">
    <property type="component" value="Unassembled WGS sequence"/>
</dbReference>
<comment type="subcellular location">
    <subcellularLocation>
        <location evidence="6">Nucleus outer membrane</location>
        <topology evidence="6">Single-pass membrane protein</topology>
    </subcellularLocation>
</comment>
<proteinExistence type="inferred from homology"/>
<dbReference type="RefSeq" id="XP_033598854.1">
    <property type="nucleotide sequence ID" value="XM_033744273.1"/>
</dbReference>
<dbReference type="AlphaFoldDB" id="A0A6A6W1J0"/>
<protein>
    <recommendedName>
        <fullName evidence="10">DUF829-domain-containing protein</fullName>
    </recommendedName>
</protein>
<dbReference type="EMBL" id="ML996575">
    <property type="protein sequence ID" value="KAF2756403.1"/>
    <property type="molecule type" value="Genomic_DNA"/>
</dbReference>
<gene>
    <name evidence="8" type="ORF">EJ05DRAFT_477562</name>
</gene>
<evidence type="ECO:0000256" key="7">
    <source>
        <dbReference type="SAM" id="Phobius"/>
    </source>
</evidence>
<evidence type="ECO:0000256" key="3">
    <source>
        <dbReference type="ARBA" id="ARBA00022989"/>
    </source>
</evidence>
<comment type="similarity">
    <text evidence="1">Belongs to the TMEM53 family.</text>
</comment>
<evidence type="ECO:0000256" key="2">
    <source>
        <dbReference type="ARBA" id="ARBA00022692"/>
    </source>
</evidence>
<keyword evidence="4 7" id="KW-0472">Membrane</keyword>
<evidence type="ECO:0000313" key="9">
    <source>
        <dbReference type="Proteomes" id="UP000799437"/>
    </source>
</evidence>
<evidence type="ECO:0000256" key="4">
    <source>
        <dbReference type="ARBA" id="ARBA00023136"/>
    </source>
</evidence>
<dbReference type="Pfam" id="PF05705">
    <property type="entry name" value="DUF829"/>
    <property type="match status" value="1"/>
</dbReference>
<sequence length="286" mass="31455">MSFPQAAPPKKPLDEFVRLADNVLLYAPSSSSGAGNNVSNDMLIVSCTWMGAASKHIAKYTDGYKTLFPSAAILLVRNNLSDMLFASRADKRLDPALSVIRKYAQTRHSKAPPMILIHSFSNGGANQLISLSTLFLAAEHRPIPARALILDSSPGTATWQRSHAAITLSLPRNNPLIRILGALLVHALLLAVALYHILTRSEHRITTNNRLLNDPALVDRRARRVYAYSRADVMVGWEDVERHAGVAREKGWGVELVRFEGSAHAGHVLEDRARYWAAVERAWGGA</sequence>
<keyword evidence="5" id="KW-0539">Nucleus</keyword>
<dbReference type="InterPro" id="IPR029058">
    <property type="entry name" value="AB_hydrolase_fold"/>
</dbReference>
<reference evidence="8" key="1">
    <citation type="journal article" date="2020" name="Stud. Mycol.">
        <title>101 Dothideomycetes genomes: a test case for predicting lifestyles and emergence of pathogens.</title>
        <authorList>
            <person name="Haridas S."/>
            <person name="Albert R."/>
            <person name="Binder M."/>
            <person name="Bloem J."/>
            <person name="Labutti K."/>
            <person name="Salamov A."/>
            <person name="Andreopoulos B."/>
            <person name="Baker S."/>
            <person name="Barry K."/>
            <person name="Bills G."/>
            <person name="Bluhm B."/>
            <person name="Cannon C."/>
            <person name="Castanera R."/>
            <person name="Culley D."/>
            <person name="Daum C."/>
            <person name="Ezra D."/>
            <person name="Gonzalez J."/>
            <person name="Henrissat B."/>
            <person name="Kuo A."/>
            <person name="Liang C."/>
            <person name="Lipzen A."/>
            <person name="Lutzoni F."/>
            <person name="Magnuson J."/>
            <person name="Mondo S."/>
            <person name="Nolan M."/>
            <person name="Ohm R."/>
            <person name="Pangilinan J."/>
            <person name="Park H.-J."/>
            <person name="Ramirez L."/>
            <person name="Alfaro M."/>
            <person name="Sun H."/>
            <person name="Tritt A."/>
            <person name="Yoshinaga Y."/>
            <person name="Zwiers L.-H."/>
            <person name="Turgeon B."/>
            <person name="Goodwin S."/>
            <person name="Spatafora J."/>
            <person name="Crous P."/>
            <person name="Grigoriev I."/>
        </authorList>
    </citation>
    <scope>NUCLEOTIDE SEQUENCE</scope>
    <source>
        <strain evidence="8">CBS 121739</strain>
    </source>
</reference>
<keyword evidence="2 7" id="KW-0812">Transmembrane</keyword>
<evidence type="ECO:0000256" key="5">
    <source>
        <dbReference type="ARBA" id="ARBA00023242"/>
    </source>
</evidence>
<evidence type="ECO:0000256" key="6">
    <source>
        <dbReference type="ARBA" id="ARBA00034303"/>
    </source>
</evidence>
<keyword evidence="3 7" id="KW-1133">Transmembrane helix</keyword>
<dbReference type="OrthoDB" id="77878at2759"/>
<dbReference type="PANTHER" id="PTHR12265:SF30">
    <property type="entry name" value="TRANSMEMBRANE PROTEIN 53"/>
    <property type="match status" value="1"/>
</dbReference>
<dbReference type="PANTHER" id="PTHR12265">
    <property type="entry name" value="TRANSMEMBRANE PROTEIN 53"/>
    <property type="match status" value="1"/>
</dbReference>
<evidence type="ECO:0008006" key="10">
    <source>
        <dbReference type="Google" id="ProtNLM"/>
    </source>
</evidence>
<accession>A0A6A6W1J0</accession>
<evidence type="ECO:0000256" key="1">
    <source>
        <dbReference type="ARBA" id="ARBA00007387"/>
    </source>
</evidence>
<feature type="transmembrane region" description="Helical" evidence="7">
    <location>
        <begin position="176"/>
        <end position="198"/>
    </location>
</feature>
<name>A0A6A6W1J0_9PEZI</name>
<evidence type="ECO:0000313" key="8">
    <source>
        <dbReference type="EMBL" id="KAF2756403.1"/>
    </source>
</evidence>
<dbReference type="GeneID" id="54485327"/>